<dbReference type="OrthoDB" id="9815592at2"/>
<gene>
    <name evidence="1" type="ORF">SAMN06265338_101359</name>
</gene>
<dbReference type="PANTHER" id="PTHR23416">
    <property type="entry name" value="SIALIC ACID SYNTHASE-RELATED"/>
    <property type="match status" value="1"/>
</dbReference>
<accession>A0A212Q2P9</accession>
<proteinExistence type="predicted"/>
<dbReference type="EMBL" id="FYDG01000001">
    <property type="protein sequence ID" value="SNB53631.1"/>
    <property type="molecule type" value="Genomic_DNA"/>
</dbReference>
<protein>
    <submittedName>
        <fullName evidence="1">Transferase hexapeptide (Six repeat-containing protein)</fullName>
    </submittedName>
</protein>
<dbReference type="SUPFAM" id="SSF51161">
    <property type="entry name" value="Trimeric LpxA-like enzymes"/>
    <property type="match status" value="1"/>
</dbReference>
<dbReference type="CDD" id="cd04647">
    <property type="entry name" value="LbH_MAT_like"/>
    <property type="match status" value="1"/>
</dbReference>
<dbReference type="AlphaFoldDB" id="A0A212Q2P9"/>
<dbReference type="RefSeq" id="WP_088518842.1">
    <property type="nucleotide sequence ID" value="NZ_FYDG01000001.1"/>
</dbReference>
<dbReference type="GO" id="GO:0016740">
    <property type="term" value="F:transferase activity"/>
    <property type="evidence" value="ECO:0007669"/>
    <property type="project" value="UniProtKB-KW"/>
</dbReference>
<keyword evidence="2" id="KW-1185">Reference proteome</keyword>
<dbReference type="Gene3D" id="2.160.10.10">
    <property type="entry name" value="Hexapeptide repeat proteins"/>
    <property type="match status" value="1"/>
</dbReference>
<keyword evidence="1" id="KW-0808">Transferase</keyword>
<dbReference type="InterPro" id="IPR051159">
    <property type="entry name" value="Hexapeptide_acetyltransf"/>
</dbReference>
<dbReference type="InterPro" id="IPR011004">
    <property type="entry name" value="Trimer_LpxA-like_sf"/>
</dbReference>
<reference evidence="2" key="1">
    <citation type="submission" date="2017-06" db="EMBL/GenBank/DDBJ databases">
        <authorList>
            <person name="Varghese N."/>
            <person name="Submissions S."/>
        </authorList>
    </citation>
    <scope>NUCLEOTIDE SEQUENCE [LARGE SCALE GENOMIC DNA]</scope>
    <source>
        <strain evidence="2">DSM 137</strain>
    </source>
</reference>
<sequence length="195" mass="21082">MPIVFNGSLDKNKCEVQGDVAGNAVVNFASENCELFIGPDCRLDGFEINFQRPNQKVFISGQNALRGQIHLTAPNTKVTIGARTRTNSYIWMNLAERDTQVAIGADCLLASVRFRTSDSHKIIDIATNERLNPPGDIIVEDGVWIAEDVLMLKGATVGRGSIIGARSTVTSTVPAQCLAVGSPARVLRTGVKWVE</sequence>
<evidence type="ECO:0000313" key="1">
    <source>
        <dbReference type="EMBL" id="SNB53631.1"/>
    </source>
</evidence>
<dbReference type="Proteomes" id="UP000198418">
    <property type="component" value="Unassembled WGS sequence"/>
</dbReference>
<dbReference type="PANTHER" id="PTHR23416:SF78">
    <property type="entry name" value="LIPOPOLYSACCHARIDE BIOSYNTHESIS O-ACETYL TRANSFERASE WBBJ-RELATED"/>
    <property type="match status" value="1"/>
</dbReference>
<name>A0A212Q2P9_RHOAC</name>
<organism evidence="1 2">
    <name type="scientific">Rhodoblastus acidophilus</name>
    <name type="common">Rhodopseudomonas acidophila</name>
    <dbReference type="NCBI Taxonomy" id="1074"/>
    <lineage>
        <taxon>Bacteria</taxon>
        <taxon>Pseudomonadati</taxon>
        <taxon>Pseudomonadota</taxon>
        <taxon>Alphaproteobacteria</taxon>
        <taxon>Hyphomicrobiales</taxon>
        <taxon>Rhodoblastaceae</taxon>
        <taxon>Rhodoblastus</taxon>
    </lineage>
</organism>
<evidence type="ECO:0000313" key="2">
    <source>
        <dbReference type="Proteomes" id="UP000198418"/>
    </source>
</evidence>